<reference evidence="2" key="2">
    <citation type="journal article" date="2018" name="BMC Genomics">
        <title>A manually annotated Actinidia chinensis var. chinensis (kiwifruit) genome highlights the challenges associated with draft genomes and gene prediction in plants.</title>
        <authorList>
            <person name="Pilkington S.M."/>
            <person name="Crowhurst R."/>
            <person name="Hilario E."/>
            <person name="Nardozza S."/>
            <person name="Fraser L."/>
            <person name="Peng Y."/>
            <person name="Gunaseelan K."/>
            <person name="Simpson R."/>
            <person name="Tahir J."/>
            <person name="Deroles S.C."/>
            <person name="Templeton K."/>
            <person name="Luo Z."/>
            <person name="Davy M."/>
            <person name="Cheng C."/>
            <person name="McNeilage M."/>
            <person name="Scaglione D."/>
            <person name="Liu Y."/>
            <person name="Zhang Q."/>
            <person name="Datson P."/>
            <person name="De Silva N."/>
            <person name="Gardiner S.E."/>
            <person name="Bassett H."/>
            <person name="Chagne D."/>
            <person name="McCallum J."/>
            <person name="Dzierzon H."/>
            <person name="Deng C."/>
            <person name="Wang Y.Y."/>
            <person name="Barron L."/>
            <person name="Manako K."/>
            <person name="Bowen J."/>
            <person name="Foster T.M."/>
            <person name="Erridge Z.A."/>
            <person name="Tiffin H."/>
            <person name="Waite C.N."/>
            <person name="Davies K.M."/>
            <person name="Grierson E.P."/>
            <person name="Laing W.A."/>
            <person name="Kirk R."/>
            <person name="Chen X."/>
            <person name="Wood M."/>
            <person name="Montefiori M."/>
            <person name="Brummell D.A."/>
            <person name="Schwinn K.E."/>
            <person name="Catanach A."/>
            <person name="Fullerton C."/>
            <person name="Li D."/>
            <person name="Meiyalaghan S."/>
            <person name="Nieuwenhuizen N."/>
            <person name="Read N."/>
            <person name="Prakash R."/>
            <person name="Hunter D."/>
            <person name="Zhang H."/>
            <person name="McKenzie M."/>
            <person name="Knabel M."/>
            <person name="Harris A."/>
            <person name="Allan A.C."/>
            <person name="Gleave A."/>
            <person name="Chen A."/>
            <person name="Janssen B.J."/>
            <person name="Plunkett B."/>
            <person name="Ampomah-Dwamena C."/>
            <person name="Voogd C."/>
            <person name="Leif D."/>
            <person name="Lafferty D."/>
            <person name="Souleyre E.J.F."/>
            <person name="Varkonyi-Gasic E."/>
            <person name="Gambi F."/>
            <person name="Hanley J."/>
            <person name="Yao J.L."/>
            <person name="Cheung J."/>
            <person name="David K.M."/>
            <person name="Warren B."/>
            <person name="Marsh K."/>
            <person name="Snowden K.C."/>
            <person name="Lin-Wang K."/>
            <person name="Brian L."/>
            <person name="Martinez-Sanchez M."/>
            <person name="Wang M."/>
            <person name="Ileperuma N."/>
            <person name="Macnee N."/>
            <person name="Campin R."/>
            <person name="McAtee P."/>
            <person name="Drummond R.S.M."/>
            <person name="Espley R.V."/>
            <person name="Ireland H.S."/>
            <person name="Wu R."/>
            <person name="Atkinson R.G."/>
            <person name="Karunairetnam S."/>
            <person name="Bulley S."/>
            <person name="Chunkath S."/>
            <person name="Hanley Z."/>
            <person name="Storey R."/>
            <person name="Thrimawithana A.H."/>
            <person name="Thomson S."/>
            <person name="David C."/>
            <person name="Testolin R."/>
            <person name="Huang H."/>
            <person name="Hellens R.P."/>
            <person name="Schaffer R.J."/>
        </authorList>
    </citation>
    <scope>NUCLEOTIDE SEQUENCE [LARGE SCALE GENOMIC DNA]</scope>
    <source>
        <strain evidence="2">cv. Red5</strain>
    </source>
</reference>
<dbReference type="AlphaFoldDB" id="A0A2R6Q8V8"/>
<evidence type="ECO:0000313" key="2">
    <source>
        <dbReference type="Proteomes" id="UP000241394"/>
    </source>
</evidence>
<dbReference type="SUPFAM" id="SSF55979">
    <property type="entry name" value="DNA clamp"/>
    <property type="match status" value="1"/>
</dbReference>
<evidence type="ECO:0000313" key="1">
    <source>
        <dbReference type="EMBL" id="PSS04336.1"/>
    </source>
</evidence>
<sequence length="230" mass="26128">MIGLKKIQGNQLRGLLSPLMRIGNHGAAIWVHDSFTVSTESITVQLRLEYPCFDHYVCSEPTRTWLNLHHLDHIFSSTAGDESLIMSALTSANHRATNMYFVYEHHGTDTFRSETNLRGCAIPHHHRTVNKSELSYQAAIGIPLQEFRCIIWHFAEHRTQFVEAHVMDGQVRFRSGFFEDIVLTTEGGGCTIANRPENGEGWSMYIRTLVPRSTAPAWCGCFIPELIRLT</sequence>
<name>A0A2R6Q8V8_ACTCC</name>
<dbReference type="Gene3D" id="3.70.10.10">
    <property type="match status" value="1"/>
</dbReference>
<dbReference type="InterPro" id="IPR046938">
    <property type="entry name" value="DNA_clamp_sf"/>
</dbReference>
<reference evidence="1 2" key="1">
    <citation type="submission" date="2017-07" db="EMBL/GenBank/DDBJ databases">
        <title>An improved, manually edited Actinidia chinensis var. chinensis (kiwifruit) genome highlights the challenges associated with draft genomes and gene prediction in plants.</title>
        <authorList>
            <person name="Pilkington S."/>
            <person name="Crowhurst R."/>
            <person name="Hilario E."/>
            <person name="Nardozza S."/>
            <person name="Fraser L."/>
            <person name="Peng Y."/>
            <person name="Gunaseelan K."/>
            <person name="Simpson R."/>
            <person name="Tahir J."/>
            <person name="Deroles S."/>
            <person name="Templeton K."/>
            <person name="Luo Z."/>
            <person name="Davy M."/>
            <person name="Cheng C."/>
            <person name="Mcneilage M."/>
            <person name="Scaglione D."/>
            <person name="Liu Y."/>
            <person name="Zhang Q."/>
            <person name="Datson P."/>
            <person name="De Silva N."/>
            <person name="Gardiner S."/>
            <person name="Bassett H."/>
            <person name="Chagne D."/>
            <person name="Mccallum J."/>
            <person name="Dzierzon H."/>
            <person name="Deng C."/>
            <person name="Wang Y.-Y."/>
            <person name="Barron N."/>
            <person name="Manako K."/>
            <person name="Bowen J."/>
            <person name="Foster T."/>
            <person name="Erridge Z."/>
            <person name="Tiffin H."/>
            <person name="Waite C."/>
            <person name="Davies K."/>
            <person name="Grierson E."/>
            <person name="Laing W."/>
            <person name="Kirk R."/>
            <person name="Chen X."/>
            <person name="Wood M."/>
            <person name="Montefiori M."/>
            <person name="Brummell D."/>
            <person name="Schwinn K."/>
            <person name="Catanach A."/>
            <person name="Fullerton C."/>
            <person name="Li D."/>
            <person name="Meiyalaghan S."/>
            <person name="Nieuwenhuizen N."/>
            <person name="Read N."/>
            <person name="Prakash R."/>
            <person name="Hunter D."/>
            <person name="Zhang H."/>
            <person name="Mckenzie M."/>
            <person name="Knabel M."/>
            <person name="Harris A."/>
            <person name="Allan A."/>
            <person name="Chen A."/>
            <person name="Janssen B."/>
            <person name="Plunkett B."/>
            <person name="Dwamena C."/>
            <person name="Voogd C."/>
            <person name="Leif D."/>
            <person name="Lafferty D."/>
            <person name="Souleyre E."/>
            <person name="Varkonyi-Gasic E."/>
            <person name="Gambi F."/>
            <person name="Hanley J."/>
            <person name="Yao J.-L."/>
            <person name="Cheung J."/>
            <person name="David K."/>
            <person name="Warren B."/>
            <person name="Marsh K."/>
            <person name="Snowden K."/>
            <person name="Lin-Wang K."/>
            <person name="Brian L."/>
            <person name="Martinez-Sanchez M."/>
            <person name="Wang M."/>
            <person name="Ileperuma N."/>
            <person name="Macnee N."/>
            <person name="Campin R."/>
            <person name="Mcatee P."/>
            <person name="Drummond R."/>
            <person name="Espley R."/>
            <person name="Ireland H."/>
            <person name="Wu R."/>
            <person name="Atkinson R."/>
            <person name="Karunairetnam S."/>
            <person name="Bulley S."/>
            <person name="Chunkath S."/>
            <person name="Hanley Z."/>
            <person name="Storey R."/>
            <person name="Thrimawithana A."/>
            <person name="Thomson S."/>
            <person name="David C."/>
            <person name="Testolin R."/>
        </authorList>
    </citation>
    <scope>NUCLEOTIDE SEQUENCE [LARGE SCALE GENOMIC DNA]</scope>
    <source>
        <strain evidence="2">cv. Red5</strain>
        <tissue evidence="1">Young leaf</tissue>
    </source>
</reference>
<dbReference type="Gramene" id="PSS04336">
    <property type="protein sequence ID" value="PSS04336"/>
    <property type="gene ID" value="CEY00_Acc20185"/>
</dbReference>
<dbReference type="EMBL" id="NKQK01000018">
    <property type="protein sequence ID" value="PSS04336.1"/>
    <property type="molecule type" value="Genomic_DNA"/>
</dbReference>
<dbReference type="OrthoDB" id="10362762at2759"/>
<proteinExistence type="predicted"/>
<accession>A0A2R6Q8V8</accession>
<keyword evidence="2" id="KW-1185">Reference proteome</keyword>
<dbReference type="InParanoid" id="A0A2R6Q8V8"/>
<gene>
    <name evidence="1" type="ORF">CEY00_Acc20185</name>
</gene>
<comment type="caution">
    <text evidence="1">The sequence shown here is derived from an EMBL/GenBank/DDBJ whole genome shotgun (WGS) entry which is preliminary data.</text>
</comment>
<protein>
    <submittedName>
        <fullName evidence="1">Proliferating cell nuclear antigen like</fullName>
    </submittedName>
</protein>
<dbReference type="Proteomes" id="UP000241394">
    <property type="component" value="Chromosome LG18"/>
</dbReference>
<organism evidence="1 2">
    <name type="scientific">Actinidia chinensis var. chinensis</name>
    <name type="common">Chinese soft-hair kiwi</name>
    <dbReference type="NCBI Taxonomy" id="1590841"/>
    <lineage>
        <taxon>Eukaryota</taxon>
        <taxon>Viridiplantae</taxon>
        <taxon>Streptophyta</taxon>
        <taxon>Embryophyta</taxon>
        <taxon>Tracheophyta</taxon>
        <taxon>Spermatophyta</taxon>
        <taxon>Magnoliopsida</taxon>
        <taxon>eudicotyledons</taxon>
        <taxon>Gunneridae</taxon>
        <taxon>Pentapetalae</taxon>
        <taxon>asterids</taxon>
        <taxon>Ericales</taxon>
        <taxon>Actinidiaceae</taxon>
        <taxon>Actinidia</taxon>
    </lineage>
</organism>